<evidence type="ECO:0000313" key="2">
    <source>
        <dbReference type="Proteomes" id="UP000771749"/>
    </source>
</evidence>
<dbReference type="Proteomes" id="UP000771749">
    <property type="component" value="Unassembled WGS sequence"/>
</dbReference>
<reference evidence="1" key="1">
    <citation type="submission" date="2020-10" db="EMBL/GenBank/DDBJ databases">
        <authorList>
            <person name="Gilroy R."/>
        </authorList>
    </citation>
    <scope>NUCLEOTIDE SEQUENCE</scope>
    <source>
        <strain evidence="1">F1-3629</strain>
    </source>
</reference>
<comment type="caution">
    <text evidence="1">The sequence shown here is derived from an EMBL/GenBank/DDBJ whole genome shotgun (WGS) entry which is preliminary data.</text>
</comment>
<organism evidence="1 2">
    <name type="scientific">Candidatus Cryptobacteroides gallistercoris</name>
    <dbReference type="NCBI Taxonomy" id="2840765"/>
    <lineage>
        <taxon>Bacteria</taxon>
        <taxon>Pseudomonadati</taxon>
        <taxon>Bacteroidota</taxon>
        <taxon>Bacteroidia</taxon>
        <taxon>Bacteroidales</taxon>
        <taxon>Candidatus Cryptobacteroides</taxon>
    </lineage>
</organism>
<proteinExistence type="predicted"/>
<gene>
    <name evidence="1" type="ORF">IAC07_06400</name>
</gene>
<evidence type="ECO:0000313" key="1">
    <source>
        <dbReference type="EMBL" id="MBO8454331.1"/>
    </source>
</evidence>
<dbReference type="AlphaFoldDB" id="A0A940DNC9"/>
<accession>A0A940DNC9</accession>
<sequence>MKRNMPSAVLLWIMVILMLPACSVKEDRGDCPGCIIFDFSGVDTDVMDSLYLSLTSADGFLFVDTVRAESFQDRYSVNVPRQGIDVNVNWGTDGLFKDGQGLLIPSGSQCPPVHMFSARLDADCEYCVCRPLPAKNYCRIMLHLVSDDVPAIIFALRVTGNVCGYDIAGQPAGGEFAYIPDLDAEGTCSIRVPRQRDNSLMLEIIEDGQVLRRFALGNIMAESGYDWSARNLEDIELTVNYSKTDVTFVADDWEKEFFFDITI</sequence>
<protein>
    <submittedName>
        <fullName evidence="1">Uncharacterized protein</fullName>
    </submittedName>
</protein>
<name>A0A940DNC9_9BACT</name>
<reference evidence="1" key="2">
    <citation type="journal article" date="2021" name="PeerJ">
        <title>Extensive microbial diversity within the chicken gut microbiome revealed by metagenomics and culture.</title>
        <authorList>
            <person name="Gilroy R."/>
            <person name="Ravi A."/>
            <person name="Getino M."/>
            <person name="Pursley I."/>
            <person name="Horton D.L."/>
            <person name="Alikhan N.F."/>
            <person name="Baker D."/>
            <person name="Gharbi K."/>
            <person name="Hall N."/>
            <person name="Watson M."/>
            <person name="Adriaenssens E.M."/>
            <person name="Foster-Nyarko E."/>
            <person name="Jarju S."/>
            <person name="Secka A."/>
            <person name="Antonio M."/>
            <person name="Oren A."/>
            <person name="Chaudhuri R.R."/>
            <person name="La Ragione R."/>
            <person name="Hildebrand F."/>
            <person name="Pallen M.J."/>
        </authorList>
    </citation>
    <scope>NUCLEOTIDE SEQUENCE</scope>
    <source>
        <strain evidence="1">F1-3629</strain>
    </source>
</reference>
<dbReference type="EMBL" id="JADIMJ010000095">
    <property type="protein sequence ID" value="MBO8454331.1"/>
    <property type="molecule type" value="Genomic_DNA"/>
</dbReference>